<dbReference type="Proteomes" id="UP001597046">
    <property type="component" value="Unassembled WGS sequence"/>
</dbReference>
<evidence type="ECO:0000313" key="2">
    <source>
        <dbReference type="Proteomes" id="UP001597046"/>
    </source>
</evidence>
<keyword evidence="2" id="KW-1185">Reference proteome</keyword>
<evidence type="ECO:0000313" key="1">
    <source>
        <dbReference type="EMBL" id="MFD1055459.1"/>
    </source>
</evidence>
<sequence length="60" mass="6478">MSDDQGTRVTCEDLDTGESQSAVIANDFLVITDGNRYLDGVQHYPGTGTTILTIKTRAES</sequence>
<protein>
    <submittedName>
        <fullName evidence="1">Uncharacterized protein</fullName>
    </submittedName>
</protein>
<gene>
    <name evidence="1" type="ORF">ACFQ2V_14180</name>
</gene>
<name>A0ABW3N1A7_9MICO</name>
<proteinExistence type="predicted"/>
<reference evidence="2" key="1">
    <citation type="journal article" date="2019" name="Int. J. Syst. Evol. Microbiol.">
        <title>The Global Catalogue of Microorganisms (GCM) 10K type strain sequencing project: providing services to taxonomists for standard genome sequencing and annotation.</title>
        <authorList>
            <consortium name="The Broad Institute Genomics Platform"/>
            <consortium name="The Broad Institute Genome Sequencing Center for Infectious Disease"/>
            <person name="Wu L."/>
            <person name="Ma J."/>
        </authorList>
    </citation>
    <scope>NUCLEOTIDE SEQUENCE [LARGE SCALE GENOMIC DNA]</scope>
    <source>
        <strain evidence="2">CCUG 57508</strain>
    </source>
</reference>
<organism evidence="1 2">
    <name type="scientific">Terrabacter terrigena</name>
    <dbReference type="NCBI Taxonomy" id="574718"/>
    <lineage>
        <taxon>Bacteria</taxon>
        <taxon>Bacillati</taxon>
        <taxon>Actinomycetota</taxon>
        <taxon>Actinomycetes</taxon>
        <taxon>Micrococcales</taxon>
        <taxon>Intrasporangiaceae</taxon>
        <taxon>Terrabacter</taxon>
    </lineage>
</organism>
<dbReference type="EMBL" id="JBHTKH010000009">
    <property type="protein sequence ID" value="MFD1055459.1"/>
    <property type="molecule type" value="Genomic_DNA"/>
</dbReference>
<accession>A0ABW3N1A7</accession>
<comment type="caution">
    <text evidence="1">The sequence shown here is derived from an EMBL/GenBank/DDBJ whole genome shotgun (WGS) entry which is preliminary data.</text>
</comment>
<dbReference type="RefSeq" id="WP_386053496.1">
    <property type="nucleotide sequence ID" value="NZ_JBHTKH010000009.1"/>
</dbReference>